<gene>
    <name evidence="2" type="ORF">DEIPH_ctg052orf0009</name>
</gene>
<dbReference type="EMBL" id="JHAC01000050">
    <property type="protein sequence ID" value="EYB67016.1"/>
    <property type="molecule type" value="Genomic_DNA"/>
</dbReference>
<proteinExistence type="predicted"/>
<feature type="compositionally biased region" description="Polar residues" evidence="1">
    <location>
        <begin position="76"/>
        <end position="91"/>
    </location>
</feature>
<feature type="region of interest" description="Disordered" evidence="1">
    <location>
        <begin position="76"/>
        <end position="96"/>
    </location>
</feature>
<comment type="caution">
    <text evidence="2">The sequence shown here is derived from an EMBL/GenBank/DDBJ whole genome shotgun (WGS) entry which is preliminary data.</text>
</comment>
<organism evidence="2 3">
    <name type="scientific">Deinococcus phoenicis</name>
    <dbReference type="NCBI Taxonomy" id="1476583"/>
    <lineage>
        <taxon>Bacteria</taxon>
        <taxon>Thermotogati</taxon>
        <taxon>Deinococcota</taxon>
        <taxon>Deinococci</taxon>
        <taxon>Deinococcales</taxon>
        <taxon>Deinococcaceae</taxon>
        <taxon>Deinococcus</taxon>
    </lineage>
</organism>
<evidence type="ECO:0000313" key="3">
    <source>
        <dbReference type="Proteomes" id="UP000020492"/>
    </source>
</evidence>
<evidence type="ECO:0000256" key="1">
    <source>
        <dbReference type="SAM" id="MobiDB-lite"/>
    </source>
</evidence>
<dbReference type="STRING" id="1476583.DEIPH_ctg052orf0009"/>
<accession>A0A016QM08</accession>
<dbReference type="PATRIC" id="fig|1476583.3.peg.2875"/>
<feature type="region of interest" description="Disordered" evidence="1">
    <location>
        <begin position="26"/>
        <end position="45"/>
    </location>
</feature>
<keyword evidence="3" id="KW-1185">Reference proteome</keyword>
<dbReference type="AlphaFoldDB" id="A0A016QM08"/>
<evidence type="ECO:0000313" key="2">
    <source>
        <dbReference type="EMBL" id="EYB67016.1"/>
    </source>
</evidence>
<protein>
    <submittedName>
        <fullName evidence="2">Uncharacterized protein</fullName>
    </submittedName>
</protein>
<sequence length="178" mass="19216">MTLQHVPPEEVQEFADENGTTFTRVTEAGTECPPPDLQNSETSTTETVVKADGSSETTVTNVKKTVNPDGSVTTETTVTKNGVSSTSTRQDAQPGRQGGVTLKIQTENGAEFSLIRPLTRLKVGDVVQVAENYTDRTELRIWANAVVQSPPVWPFLAHANGREFYNITLDVLIVGGSP</sequence>
<reference evidence="2 3" key="1">
    <citation type="submission" date="2014-03" db="EMBL/GenBank/DDBJ databases">
        <title>Draft genome sequence of Deinococcus phoenicis 1P10ME.</title>
        <authorList>
            <person name="Stepanov V.G."/>
            <person name="Vaishampayan P."/>
            <person name="Venkateswaran K."/>
            <person name="Fox G.E."/>
        </authorList>
    </citation>
    <scope>NUCLEOTIDE SEQUENCE [LARGE SCALE GENOMIC DNA]</scope>
    <source>
        <strain evidence="2 3">1P10ME</strain>
    </source>
</reference>
<name>A0A016QM08_9DEIO</name>
<dbReference type="Proteomes" id="UP000020492">
    <property type="component" value="Unassembled WGS sequence"/>
</dbReference>